<dbReference type="eggNOG" id="COG2861">
    <property type="taxonomic scope" value="Bacteria"/>
</dbReference>
<reference evidence="2 3" key="1">
    <citation type="journal article" date="2010" name="J. Bacteriol.">
        <title>Genome sequences of Pelagibaca bermudensis HTCC2601T and Maritimibacter alkaliphilus HTCC2654T, the type strains of two marine Roseobacter genera.</title>
        <authorList>
            <person name="Thrash J.C."/>
            <person name="Cho J.C."/>
            <person name="Ferriera S."/>
            <person name="Johnson J."/>
            <person name="Vergin K.L."/>
            <person name="Giovannoni S.J."/>
        </authorList>
    </citation>
    <scope>NUCLEOTIDE SEQUENCE [LARGE SCALE GENOMIC DNA]</scope>
    <source>
        <strain evidence="2 3">HTCC2654</strain>
    </source>
</reference>
<proteinExistence type="predicted"/>
<sequence>MVSGVFAGVVVAAVGVATAALVIEPVEMGEPGPVAEAPVASETPEPVEPDESAPDGQEPEPETADATETEPAAPAVTAGGETQAPEADPIMVEPTPRPSEEEMERDEEAAEAEPAMDPEPMVEAEPETVSEAAPVPAVSDTPDEDLAEAPEADAPKATDTEVAQLPMVIAPSNPTEPDVAMPETGNDTVRAEGASVFDPPPLEDDTLEEPAPSGPVVTGRLPTIGESAADEAAVDAGPQPAIRRNAVPYDGIAELPEMAVLLMDMGPGREDVGDLAVMPFPMSVAVDASSPDAAEAIAFYRANGAEVVLIVPLPELATAMDVDVTFQAYDPLMTDIVAVMFPPEAGFQGLGDAAAQVVTNLDERGLGLVTYPEGLNTGHKVAVSEDVPAGQIFRDLDGDGQAGDVMRRFLDNVAFRARNDDGVIAVARVRPESIQALLEWSLGNRAQSVNFAPVSAVLLDE</sequence>
<dbReference type="InterPro" id="IPR011330">
    <property type="entry name" value="Glyco_hydro/deAcase_b/a-brl"/>
</dbReference>
<organism evidence="2 3">
    <name type="scientific">Maritimibacter alkaliphilus HTCC2654</name>
    <dbReference type="NCBI Taxonomy" id="314271"/>
    <lineage>
        <taxon>Bacteria</taxon>
        <taxon>Pseudomonadati</taxon>
        <taxon>Pseudomonadota</taxon>
        <taxon>Alphaproteobacteria</taxon>
        <taxon>Rhodobacterales</taxon>
        <taxon>Roseobacteraceae</taxon>
        <taxon>Maritimibacter</taxon>
    </lineage>
</organism>
<dbReference type="CDD" id="cd10936">
    <property type="entry name" value="CE4_DAC2"/>
    <property type="match status" value="1"/>
</dbReference>
<dbReference type="EMBL" id="AAMT01000015">
    <property type="protein sequence ID" value="EAQ11414.1"/>
    <property type="molecule type" value="Genomic_DNA"/>
</dbReference>
<dbReference type="HOGENOM" id="CLU_023987_0_0_5"/>
<dbReference type="AlphaFoldDB" id="A3VJQ8"/>
<evidence type="ECO:0000313" key="3">
    <source>
        <dbReference type="Proteomes" id="UP000002931"/>
    </source>
</evidence>
<name>A3VJQ8_9RHOB</name>
<feature type="compositionally biased region" description="Acidic residues" evidence="1">
    <location>
        <begin position="45"/>
        <end position="68"/>
    </location>
</feature>
<gene>
    <name evidence="2" type="ORF">RB2654_01595</name>
</gene>
<dbReference type="GO" id="GO:0005975">
    <property type="term" value="P:carbohydrate metabolic process"/>
    <property type="evidence" value="ECO:0007669"/>
    <property type="project" value="InterPro"/>
</dbReference>
<evidence type="ECO:0008006" key="4">
    <source>
        <dbReference type="Google" id="ProtNLM"/>
    </source>
</evidence>
<evidence type="ECO:0000256" key="1">
    <source>
        <dbReference type="SAM" id="MobiDB-lite"/>
    </source>
</evidence>
<dbReference type="STRING" id="314271.RB2654_01595"/>
<feature type="compositionally biased region" description="Low complexity" evidence="1">
    <location>
        <begin position="69"/>
        <end position="82"/>
    </location>
</feature>
<comment type="caution">
    <text evidence="2">The sequence shown here is derived from an EMBL/GenBank/DDBJ whole genome shotgun (WGS) entry which is preliminary data.</text>
</comment>
<evidence type="ECO:0000313" key="2">
    <source>
        <dbReference type="EMBL" id="EAQ11414.1"/>
    </source>
</evidence>
<dbReference type="eggNOG" id="COG3064">
    <property type="taxonomic scope" value="Bacteria"/>
</dbReference>
<dbReference type="SUPFAM" id="SSF88713">
    <property type="entry name" value="Glycoside hydrolase/deacetylase"/>
    <property type="match status" value="1"/>
</dbReference>
<dbReference type="Proteomes" id="UP000002931">
    <property type="component" value="Unassembled WGS sequence"/>
</dbReference>
<feature type="compositionally biased region" description="Acidic residues" evidence="1">
    <location>
        <begin position="101"/>
        <end position="128"/>
    </location>
</feature>
<keyword evidence="3" id="KW-1185">Reference proteome</keyword>
<feature type="compositionally biased region" description="Acidic residues" evidence="1">
    <location>
        <begin position="141"/>
        <end position="151"/>
    </location>
</feature>
<dbReference type="Pfam" id="PF04748">
    <property type="entry name" value="Polysacc_deac_2"/>
    <property type="match status" value="1"/>
</dbReference>
<protein>
    <recommendedName>
        <fullName evidence="4">Divergent polysaccharide deacetylase family protein</fullName>
    </recommendedName>
</protein>
<accession>A3VJQ8</accession>
<dbReference type="Gene3D" id="3.20.20.370">
    <property type="entry name" value="Glycoside hydrolase/deacetylase"/>
    <property type="match status" value="1"/>
</dbReference>
<dbReference type="InterPro" id="IPR006837">
    <property type="entry name" value="Divergent_DAC"/>
</dbReference>
<feature type="region of interest" description="Disordered" evidence="1">
    <location>
        <begin position="30"/>
        <end position="158"/>
    </location>
</feature>